<gene>
    <name evidence="2" type="ORF">IC627_17005</name>
    <name evidence="1" type="ORF">PDPUS_2_00404</name>
</gene>
<dbReference type="EMBL" id="CP061855">
    <property type="protein sequence ID" value="QOD58536.1"/>
    <property type="molecule type" value="Genomic_DNA"/>
</dbReference>
<dbReference type="RefSeq" id="WP_044178321.1">
    <property type="nucleotide sequence ID" value="NZ_AP018046.1"/>
</dbReference>
<proteinExistence type="predicted"/>
<evidence type="ECO:0008006" key="5">
    <source>
        <dbReference type="Google" id="ProtNLM"/>
    </source>
</evidence>
<sequence length="82" mass="9392">MFIATELQMAEHTSLESYADNLSSDLPSGIQLHAQMLDPIRGHCRCIWEVDSIESLRQYIEPTANSSAKCRYFEIDPIRAIY</sequence>
<name>A0A1Q9GVJ9_PHODP</name>
<dbReference type="EMBL" id="AP018046">
    <property type="protein sequence ID" value="BAX54990.1"/>
    <property type="molecule type" value="Genomic_DNA"/>
</dbReference>
<protein>
    <recommendedName>
        <fullName evidence="5">DUF4242 domain-containing protein</fullName>
    </recommendedName>
</protein>
<evidence type="ECO:0000313" key="3">
    <source>
        <dbReference type="Proteomes" id="UP000218676"/>
    </source>
</evidence>
<dbReference type="AlphaFoldDB" id="A0A1Q9GVJ9"/>
<dbReference type="Proteomes" id="UP000218676">
    <property type="component" value="Chromosome 2"/>
</dbReference>
<evidence type="ECO:0000313" key="2">
    <source>
        <dbReference type="EMBL" id="QOD58536.1"/>
    </source>
</evidence>
<reference evidence="3" key="2">
    <citation type="submission" date="2017-05" db="EMBL/GenBank/DDBJ databases">
        <title>Whole genome sequence of fish pathogenic bacteria, Photobacterium damselae subsp. piscicida, strain 91-197, isolated from hybrid striped bass (Morone sp.) in USA.</title>
        <authorList>
            <person name="Teru Y."/>
            <person name="Hikima J."/>
            <person name="Kono T."/>
            <person name="Sakai M."/>
            <person name="Takano T."/>
            <person name="Hawke J.P."/>
            <person name="Takeyama H."/>
            <person name="Aoki T."/>
        </authorList>
    </citation>
    <scope>NUCLEOTIDE SEQUENCE [LARGE SCALE GENOMIC DNA]</scope>
    <source>
        <strain evidence="3">91-197</strain>
    </source>
</reference>
<evidence type="ECO:0000313" key="4">
    <source>
        <dbReference type="Proteomes" id="UP000516656"/>
    </source>
</evidence>
<organism evidence="2 4">
    <name type="scientific">Photobacterium damsela subsp. piscicida</name>
    <name type="common">Pasteurella piscicida</name>
    <dbReference type="NCBI Taxonomy" id="38294"/>
    <lineage>
        <taxon>Bacteria</taxon>
        <taxon>Pseudomonadati</taxon>
        <taxon>Pseudomonadota</taxon>
        <taxon>Gammaproteobacteria</taxon>
        <taxon>Vibrionales</taxon>
        <taxon>Vibrionaceae</taxon>
        <taxon>Photobacterium</taxon>
    </lineage>
</organism>
<reference evidence="1" key="1">
    <citation type="journal article" date="2017" name="Genome Announc.">
        <title>Whole-Genome Sequence of Photobacterium damselae subsp. piscicida Strain 91-197, Isolated from Hybrid Striped Bass (Morone sp.) in the United States.</title>
        <authorList>
            <person name="Teru Y."/>
            <person name="Hikima J."/>
            <person name="Kono T."/>
            <person name="Sakai M."/>
            <person name="Takano T."/>
            <person name="Hawke J.P."/>
            <person name="Takeyama H."/>
            <person name="Aoki T."/>
        </authorList>
    </citation>
    <scope>NUCLEOTIDE SEQUENCE</scope>
    <source>
        <strain evidence="1">91-197</strain>
    </source>
</reference>
<reference evidence="2 4" key="3">
    <citation type="submission" date="2020-09" db="EMBL/GenBank/DDBJ databases">
        <title>Complete, closed and curated genome sequences of Photobacterium damselae subsp. piscicida isolates from Australia indicate localised evolution and additional plasmid-borne pathogenicity mechanisms.</title>
        <authorList>
            <person name="Baseggio L."/>
            <person name="Silayeva O."/>
            <person name="Buller N."/>
            <person name="Landos M."/>
            <person name="Engelstaedter J."/>
            <person name="Barnes A.C."/>
        </authorList>
    </citation>
    <scope>NUCLEOTIDE SEQUENCE [LARGE SCALE GENOMIC DNA]</scope>
    <source>
        <strain evidence="2 4">AS-16-0540-1</strain>
    </source>
</reference>
<evidence type="ECO:0000313" key="1">
    <source>
        <dbReference type="EMBL" id="BAX54990.1"/>
    </source>
</evidence>
<dbReference type="Proteomes" id="UP000516656">
    <property type="component" value="Chromosome 2"/>
</dbReference>
<accession>A0A1Q9GVJ9</accession>